<protein>
    <recommendedName>
        <fullName evidence="7">Putative NAD(P)H nitroreductase</fullName>
        <ecNumber evidence="7">1.-.-.-</ecNumber>
    </recommendedName>
</protein>
<dbReference type="InterPro" id="IPR026021">
    <property type="entry name" value="YdjA-like"/>
</dbReference>
<dbReference type="InterPro" id="IPR029479">
    <property type="entry name" value="Nitroreductase"/>
</dbReference>
<comment type="caution">
    <text evidence="10">The sequence shown here is derived from an EMBL/GenBank/DDBJ whole genome shotgun (WGS) entry which is preliminary data.</text>
</comment>
<evidence type="ECO:0000256" key="7">
    <source>
        <dbReference type="PIRNR" id="PIRNR000232"/>
    </source>
</evidence>
<evidence type="ECO:0000259" key="9">
    <source>
        <dbReference type="Pfam" id="PF00881"/>
    </source>
</evidence>
<dbReference type="EMBL" id="JACHHF010000008">
    <property type="protein sequence ID" value="MBB5176527.1"/>
    <property type="molecule type" value="Genomic_DNA"/>
</dbReference>
<evidence type="ECO:0000313" key="11">
    <source>
        <dbReference type="Proteomes" id="UP000579136"/>
    </source>
</evidence>
<dbReference type="Pfam" id="PF00881">
    <property type="entry name" value="Nitroreductase"/>
    <property type="match status" value="1"/>
</dbReference>
<dbReference type="Proteomes" id="UP000579136">
    <property type="component" value="Unassembled WGS sequence"/>
</dbReference>
<evidence type="ECO:0000256" key="4">
    <source>
        <dbReference type="ARBA" id="ARBA00022857"/>
    </source>
</evidence>
<organism evidence="10 11">
    <name type="scientific">Nosocomiicoccus ampullae</name>
    <dbReference type="NCBI Taxonomy" id="489910"/>
    <lineage>
        <taxon>Bacteria</taxon>
        <taxon>Bacillati</taxon>
        <taxon>Bacillota</taxon>
        <taxon>Bacilli</taxon>
        <taxon>Bacillales</taxon>
        <taxon>Staphylococcaceae</taxon>
        <taxon>Nosocomiicoccus</taxon>
    </lineage>
</organism>
<dbReference type="PANTHER" id="PTHR43821">
    <property type="entry name" value="NAD(P)H NITROREDUCTASE YDJA-RELATED"/>
    <property type="match status" value="1"/>
</dbReference>
<dbReference type="AlphaFoldDB" id="A0A9Q2D0C3"/>
<evidence type="ECO:0000256" key="2">
    <source>
        <dbReference type="ARBA" id="ARBA00022630"/>
    </source>
</evidence>
<sequence>MDVIKPIYDRKSTKIFKKIEPISKEAVETIIEAAIQAPNHHITEPWKFFVMQGDNMQKFYDAAVEFQKNRDITEEEFERMKVKMVNKTMVAPTVILAVYSKNKNKTRGKYEEDILAVGAAIQNMLIQATSMGIDSIWKTGPVYNSKEVKSALGIEEDEEVVGAIFFGENDNAKELSRKRTDKKEKTIWL</sequence>
<comment type="cofactor">
    <cofactor evidence="8">
        <name>FMN</name>
        <dbReference type="ChEBI" id="CHEBI:58210"/>
    </cofactor>
    <text evidence="8">Binds 1 FMN per subunit.</text>
</comment>
<keyword evidence="2 7" id="KW-0285">Flavoprotein</keyword>
<dbReference type="RefSeq" id="WP_183675163.1">
    <property type="nucleotide sequence ID" value="NZ_CBCRYX010000009.1"/>
</dbReference>
<feature type="binding site" description="in other chain" evidence="8">
    <location>
        <begin position="10"/>
        <end position="12"/>
    </location>
    <ligand>
        <name>FMN</name>
        <dbReference type="ChEBI" id="CHEBI:58210"/>
        <note>ligand shared between dimeric partners</note>
    </ligand>
</feature>
<keyword evidence="3 7" id="KW-0288">FMN</keyword>
<dbReference type="SUPFAM" id="SSF55469">
    <property type="entry name" value="FMN-dependent nitroreductase-like"/>
    <property type="match status" value="1"/>
</dbReference>
<keyword evidence="4 7" id="KW-0521">NADP</keyword>
<dbReference type="GO" id="GO:0016491">
    <property type="term" value="F:oxidoreductase activity"/>
    <property type="evidence" value="ECO:0007669"/>
    <property type="project" value="UniProtKB-UniRule"/>
</dbReference>
<feature type="binding site" description="in other chain" evidence="8">
    <location>
        <begin position="137"/>
        <end position="139"/>
    </location>
    <ligand>
        <name>FMN</name>
        <dbReference type="ChEBI" id="CHEBI:58210"/>
        <note>ligand shared between dimeric partners</note>
    </ligand>
</feature>
<proteinExistence type="inferred from homology"/>
<dbReference type="PANTHER" id="PTHR43821:SF1">
    <property type="entry name" value="NAD(P)H NITROREDUCTASE YDJA-RELATED"/>
    <property type="match status" value="1"/>
</dbReference>
<dbReference type="InterPro" id="IPR052530">
    <property type="entry name" value="NAD(P)H_nitroreductase"/>
</dbReference>
<evidence type="ECO:0000256" key="1">
    <source>
        <dbReference type="ARBA" id="ARBA00007118"/>
    </source>
</evidence>
<keyword evidence="5 7" id="KW-0560">Oxidoreductase</keyword>
<dbReference type="Gene3D" id="3.40.109.10">
    <property type="entry name" value="NADH Oxidase"/>
    <property type="match status" value="1"/>
</dbReference>
<dbReference type="InterPro" id="IPR000415">
    <property type="entry name" value="Nitroreductase-like"/>
</dbReference>
<dbReference type="EC" id="1.-.-.-" evidence="7"/>
<name>A0A9Q2D0C3_9STAP</name>
<reference evidence="10 11" key="1">
    <citation type="submission" date="2020-08" db="EMBL/GenBank/DDBJ databases">
        <title>Genomic Encyclopedia of Type Strains, Phase IV (KMG-IV): sequencing the most valuable type-strain genomes for metagenomic binning, comparative biology and taxonomic classification.</title>
        <authorList>
            <person name="Goeker M."/>
        </authorList>
    </citation>
    <scope>NUCLEOTIDE SEQUENCE [LARGE SCALE GENOMIC DNA]</scope>
    <source>
        <strain evidence="10 11">DSM 19163</strain>
    </source>
</reference>
<evidence type="ECO:0000256" key="6">
    <source>
        <dbReference type="ARBA" id="ARBA00023027"/>
    </source>
</evidence>
<dbReference type="CDD" id="cd02135">
    <property type="entry name" value="YdjA-like"/>
    <property type="match status" value="1"/>
</dbReference>
<feature type="binding site" evidence="8">
    <location>
        <position position="40"/>
    </location>
    <ligand>
        <name>FMN</name>
        <dbReference type="ChEBI" id="CHEBI:58210"/>
        <note>ligand shared between dimeric partners</note>
    </ligand>
</feature>
<accession>A0A9Q2D0C3</accession>
<dbReference type="PIRSF" id="PIRSF000232">
    <property type="entry name" value="YdjA"/>
    <property type="match status" value="1"/>
</dbReference>
<evidence type="ECO:0000256" key="3">
    <source>
        <dbReference type="ARBA" id="ARBA00022643"/>
    </source>
</evidence>
<evidence type="ECO:0000256" key="8">
    <source>
        <dbReference type="PIRSR" id="PIRSR000232-1"/>
    </source>
</evidence>
<comment type="similarity">
    <text evidence="1 7">Belongs to the nitroreductase family.</text>
</comment>
<evidence type="ECO:0000256" key="5">
    <source>
        <dbReference type="ARBA" id="ARBA00023002"/>
    </source>
</evidence>
<gene>
    <name evidence="10" type="ORF">HNQ45_001415</name>
</gene>
<feature type="domain" description="Nitroreductase" evidence="9">
    <location>
        <begin position="7"/>
        <end position="167"/>
    </location>
</feature>
<keyword evidence="11" id="KW-1185">Reference proteome</keyword>
<evidence type="ECO:0000313" key="10">
    <source>
        <dbReference type="EMBL" id="MBB5176527.1"/>
    </source>
</evidence>
<keyword evidence="6 7" id="KW-0520">NAD</keyword>